<protein>
    <submittedName>
        <fullName evidence="1">Uncharacterized protein</fullName>
    </submittedName>
</protein>
<sequence length="112" mass="12471">MLRFIEKGCFLPGNDSHPMARPFHAMPSNSLGTTEGGTRCESDAATCNLSSVFTHESIANQNINFGEGLMEYGNQWACGRLCWSVGNYCSWECRVICNGGLLYLLSRRIREL</sequence>
<proteinExistence type="predicted"/>
<gene>
    <name evidence="1" type="ORF">TNIN_24121</name>
</gene>
<accession>A0A8X6YBQ9</accession>
<dbReference type="AlphaFoldDB" id="A0A8X6YBQ9"/>
<keyword evidence="2" id="KW-1185">Reference proteome</keyword>
<dbReference type="Proteomes" id="UP000886998">
    <property type="component" value="Unassembled WGS sequence"/>
</dbReference>
<evidence type="ECO:0000313" key="2">
    <source>
        <dbReference type="Proteomes" id="UP000886998"/>
    </source>
</evidence>
<organism evidence="1 2">
    <name type="scientific">Trichonephila inaurata madagascariensis</name>
    <dbReference type="NCBI Taxonomy" id="2747483"/>
    <lineage>
        <taxon>Eukaryota</taxon>
        <taxon>Metazoa</taxon>
        <taxon>Ecdysozoa</taxon>
        <taxon>Arthropoda</taxon>
        <taxon>Chelicerata</taxon>
        <taxon>Arachnida</taxon>
        <taxon>Araneae</taxon>
        <taxon>Araneomorphae</taxon>
        <taxon>Entelegynae</taxon>
        <taxon>Araneoidea</taxon>
        <taxon>Nephilidae</taxon>
        <taxon>Trichonephila</taxon>
        <taxon>Trichonephila inaurata</taxon>
    </lineage>
</organism>
<dbReference type="EMBL" id="BMAV01017862">
    <property type="protein sequence ID" value="GFY69880.1"/>
    <property type="molecule type" value="Genomic_DNA"/>
</dbReference>
<evidence type="ECO:0000313" key="1">
    <source>
        <dbReference type="EMBL" id="GFY69880.1"/>
    </source>
</evidence>
<comment type="caution">
    <text evidence="1">The sequence shown here is derived from an EMBL/GenBank/DDBJ whole genome shotgun (WGS) entry which is preliminary data.</text>
</comment>
<name>A0A8X6YBQ9_9ARAC</name>
<reference evidence="1" key="1">
    <citation type="submission" date="2020-08" db="EMBL/GenBank/DDBJ databases">
        <title>Multicomponent nature underlies the extraordinary mechanical properties of spider dragline silk.</title>
        <authorList>
            <person name="Kono N."/>
            <person name="Nakamura H."/>
            <person name="Mori M."/>
            <person name="Yoshida Y."/>
            <person name="Ohtoshi R."/>
            <person name="Malay A.D."/>
            <person name="Moran D.A.P."/>
            <person name="Tomita M."/>
            <person name="Numata K."/>
            <person name="Arakawa K."/>
        </authorList>
    </citation>
    <scope>NUCLEOTIDE SEQUENCE</scope>
</reference>